<dbReference type="Proteomes" id="UP000027265">
    <property type="component" value="Unassembled WGS sequence"/>
</dbReference>
<organism evidence="2 3">
    <name type="scientific">Jaapia argillacea MUCL 33604</name>
    <dbReference type="NCBI Taxonomy" id="933084"/>
    <lineage>
        <taxon>Eukaryota</taxon>
        <taxon>Fungi</taxon>
        <taxon>Dikarya</taxon>
        <taxon>Basidiomycota</taxon>
        <taxon>Agaricomycotina</taxon>
        <taxon>Agaricomycetes</taxon>
        <taxon>Agaricomycetidae</taxon>
        <taxon>Jaapiales</taxon>
        <taxon>Jaapiaceae</taxon>
        <taxon>Jaapia</taxon>
    </lineage>
</organism>
<gene>
    <name evidence="2" type="ORF">JAAARDRAFT_198805</name>
</gene>
<evidence type="ECO:0000313" key="2">
    <source>
        <dbReference type="EMBL" id="KDQ51932.1"/>
    </source>
</evidence>
<accession>A0A067PLS4</accession>
<evidence type="ECO:0000256" key="1">
    <source>
        <dbReference type="SAM" id="MobiDB-lite"/>
    </source>
</evidence>
<sequence>MAPKDTFTRCDNSPSFSALHKTLSLALEVWGFLEIVPTLADIANVHPESAGVSTSPKFRTLSLSCSQRPLLLRTTDRLPLTSHAERYTPPYDQLLPSNSIHLLRLVLRHSGLLTGLAHQLPFTPWQSAQPNVYERYHPTATVTATATTTATATATATPTATAPTTATPTATATATATPTATAPTTATPTATATTTATPTATAIATATPTPTPIIAAPDE</sequence>
<feature type="region of interest" description="Disordered" evidence="1">
    <location>
        <begin position="152"/>
        <end position="219"/>
    </location>
</feature>
<dbReference type="HOGENOM" id="CLU_1261679_0_0_1"/>
<protein>
    <submittedName>
        <fullName evidence="2">Uncharacterized protein</fullName>
    </submittedName>
</protein>
<dbReference type="AlphaFoldDB" id="A0A067PLS4"/>
<keyword evidence="3" id="KW-1185">Reference proteome</keyword>
<proteinExistence type="predicted"/>
<dbReference type="EMBL" id="KL197744">
    <property type="protein sequence ID" value="KDQ51932.1"/>
    <property type="molecule type" value="Genomic_DNA"/>
</dbReference>
<reference evidence="3" key="1">
    <citation type="journal article" date="2014" name="Proc. Natl. Acad. Sci. U.S.A.">
        <title>Extensive sampling of basidiomycete genomes demonstrates inadequacy of the white-rot/brown-rot paradigm for wood decay fungi.</title>
        <authorList>
            <person name="Riley R."/>
            <person name="Salamov A.A."/>
            <person name="Brown D.W."/>
            <person name="Nagy L.G."/>
            <person name="Floudas D."/>
            <person name="Held B.W."/>
            <person name="Levasseur A."/>
            <person name="Lombard V."/>
            <person name="Morin E."/>
            <person name="Otillar R."/>
            <person name="Lindquist E.A."/>
            <person name="Sun H."/>
            <person name="LaButti K.M."/>
            <person name="Schmutz J."/>
            <person name="Jabbour D."/>
            <person name="Luo H."/>
            <person name="Baker S.E."/>
            <person name="Pisabarro A.G."/>
            <person name="Walton J.D."/>
            <person name="Blanchette R.A."/>
            <person name="Henrissat B."/>
            <person name="Martin F."/>
            <person name="Cullen D."/>
            <person name="Hibbett D.S."/>
            <person name="Grigoriev I.V."/>
        </authorList>
    </citation>
    <scope>NUCLEOTIDE SEQUENCE [LARGE SCALE GENOMIC DNA]</scope>
    <source>
        <strain evidence="3">MUCL 33604</strain>
    </source>
</reference>
<name>A0A067PLS4_9AGAM</name>
<dbReference type="InParanoid" id="A0A067PLS4"/>
<evidence type="ECO:0000313" key="3">
    <source>
        <dbReference type="Proteomes" id="UP000027265"/>
    </source>
</evidence>